<dbReference type="Proteomes" id="UP000636949">
    <property type="component" value="Unassembled WGS sequence"/>
</dbReference>
<keyword evidence="19" id="KW-1185">Reference proteome</keyword>
<dbReference type="EC" id="5.6.2.4" evidence="12"/>
<keyword evidence="2 15" id="KW-0547">Nucleotide-binding</keyword>
<keyword evidence="8" id="KW-0238">DNA-binding</keyword>
<organism evidence="18 19">
    <name type="scientific">Cysteiniphilum litorale</name>
    <dbReference type="NCBI Taxonomy" id="2056700"/>
    <lineage>
        <taxon>Bacteria</taxon>
        <taxon>Pseudomonadati</taxon>
        <taxon>Pseudomonadota</taxon>
        <taxon>Gammaproteobacteria</taxon>
        <taxon>Thiotrichales</taxon>
        <taxon>Fastidiosibacteraceae</taxon>
        <taxon>Cysteiniphilum</taxon>
    </lineage>
</organism>
<comment type="catalytic activity">
    <reaction evidence="11">
        <text>Couples ATP hydrolysis with the unwinding of duplex DNA by translocating in the 3'-5' direction.</text>
        <dbReference type="EC" id="5.6.2.4"/>
    </reaction>
</comment>
<dbReference type="Gene3D" id="3.40.50.300">
    <property type="entry name" value="P-loop containing nucleotide triphosphate hydrolases"/>
    <property type="match status" value="4"/>
</dbReference>
<keyword evidence="4 15" id="KW-0378">Hydrolase</keyword>
<dbReference type="InterPro" id="IPR027417">
    <property type="entry name" value="P-loop_NTPase"/>
</dbReference>
<evidence type="ECO:0000256" key="1">
    <source>
        <dbReference type="ARBA" id="ARBA00022722"/>
    </source>
</evidence>
<name>A0A8J3E8K2_9GAMM</name>
<dbReference type="GO" id="GO:0003677">
    <property type="term" value="F:DNA binding"/>
    <property type="evidence" value="ECO:0007669"/>
    <property type="project" value="UniProtKB-KW"/>
</dbReference>
<feature type="domain" description="UvrD-like helicase ATP-binding" evidence="16">
    <location>
        <begin position="2"/>
        <end position="484"/>
    </location>
</feature>
<dbReference type="PROSITE" id="PS51217">
    <property type="entry name" value="UVRD_HELICASE_CTER"/>
    <property type="match status" value="1"/>
</dbReference>
<gene>
    <name evidence="18" type="ORF">GCM10010995_09240</name>
</gene>
<feature type="domain" description="UvrD-like helicase C-terminal" evidence="17">
    <location>
        <begin position="496"/>
        <end position="763"/>
    </location>
</feature>
<evidence type="ECO:0000256" key="15">
    <source>
        <dbReference type="PROSITE-ProRule" id="PRU00560"/>
    </source>
</evidence>
<keyword evidence="1" id="KW-0540">Nuclease</keyword>
<dbReference type="InterPro" id="IPR011604">
    <property type="entry name" value="PDDEXK-like_dom_sf"/>
</dbReference>
<accession>A0A8J3E8K2</accession>
<dbReference type="GO" id="GO:0000725">
    <property type="term" value="P:recombinational repair"/>
    <property type="evidence" value="ECO:0007669"/>
    <property type="project" value="TreeGrafter"/>
</dbReference>
<keyword evidence="9" id="KW-0234">DNA repair</keyword>
<keyword evidence="6" id="KW-0269">Exonuclease</keyword>
<evidence type="ECO:0000256" key="4">
    <source>
        <dbReference type="ARBA" id="ARBA00022801"/>
    </source>
</evidence>
<dbReference type="EMBL" id="BMJS01000007">
    <property type="protein sequence ID" value="GGF94160.1"/>
    <property type="molecule type" value="Genomic_DNA"/>
</dbReference>
<dbReference type="OrthoDB" id="9806690at2"/>
<evidence type="ECO:0000259" key="16">
    <source>
        <dbReference type="PROSITE" id="PS51198"/>
    </source>
</evidence>
<evidence type="ECO:0000256" key="9">
    <source>
        <dbReference type="ARBA" id="ARBA00023204"/>
    </source>
</evidence>
<evidence type="ECO:0000256" key="7">
    <source>
        <dbReference type="ARBA" id="ARBA00022840"/>
    </source>
</evidence>
<dbReference type="Pfam" id="PF13361">
    <property type="entry name" value="UvrD_C"/>
    <property type="match status" value="1"/>
</dbReference>
<keyword evidence="10" id="KW-0413">Isomerase</keyword>
<protein>
    <recommendedName>
        <fullName evidence="12">DNA 3'-5' helicase</fullName>
        <ecNumber evidence="12">5.6.2.4</ecNumber>
    </recommendedName>
    <alternativeName>
        <fullName evidence="13">DNA 3'-5' helicase II</fullName>
    </alternativeName>
</protein>
<keyword evidence="3" id="KW-0227">DNA damage</keyword>
<evidence type="ECO:0000256" key="8">
    <source>
        <dbReference type="ARBA" id="ARBA00023125"/>
    </source>
</evidence>
<reference evidence="18" key="2">
    <citation type="submission" date="2020-09" db="EMBL/GenBank/DDBJ databases">
        <authorList>
            <person name="Sun Q."/>
            <person name="Zhou Y."/>
        </authorList>
    </citation>
    <scope>NUCLEOTIDE SEQUENCE</scope>
    <source>
        <strain evidence="18">CGMCC 1.15758</strain>
    </source>
</reference>
<evidence type="ECO:0000259" key="17">
    <source>
        <dbReference type="PROSITE" id="PS51217"/>
    </source>
</evidence>
<evidence type="ECO:0000256" key="6">
    <source>
        <dbReference type="ARBA" id="ARBA00022839"/>
    </source>
</evidence>
<dbReference type="InterPro" id="IPR000212">
    <property type="entry name" value="DNA_helicase_UvrD/REP"/>
</dbReference>
<dbReference type="SUPFAM" id="SSF52540">
    <property type="entry name" value="P-loop containing nucleoside triphosphate hydrolases"/>
    <property type="match status" value="1"/>
</dbReference>
<evidence type="ECO:0000256" key="10">
    <source>
        <dbReference type="ARBA" id="ARBA00023235"/>
    </source>
</evidence>
<dbReference type="Gene3D" id="3.90.320.10">
    <property type="match status" value="1"/>
</dbReference>
<evidence type="ECO:0000256" key="5">
    <source>
        <dbReference type="ARBA" id="ARBA00022806"/>
    </source>
</evidence>
<dbReference type="GO" id="GO:0005829">
    <property type="term" value="C:cytosol"/>
    <property type="evidence" value="ECO:0007669"/>
    <property type="project" value="TreeGrafter"/>
</dbReference>
<dbReference type="PANTHER" id="PTHR11070">
    <property type="entry name" value="UVRD / RECB / PCRA DNA HELICASE FAMILY MEMBER"/>
    <property type="match status" value="1"/>
</dbReference>
<proteinExistence type="predicted"/>
<sequence>MIPNDAAARNEALNPKKSFIVQAPAGSGKTETLTQRYLNLLAHAEAPEEIIALTFTNKAANEMQQRIYQSLLAAQNNPEPDEPHKKLTFKLAQQALLQDKHKEWQLLMSPKRLRIMTIDAFCQSLSKQLVFETDEAFNADISDSPELLYEQAIDDFINDTHQQSPFYQDLHDLLAHLDNDITRVKNLLSSMLARREQWLGILLSSELINTDTTHSKKSKAIIESGFQALFAELQRRLNTLLNIDQNQLTLNEILAFCDNEHNETLIDQDNPIFWQQLIKLLFTNDNTFRKTFNAKQGLPAKDAKAKGYAQWLISYTQSFSDNSLLDITSLVAEIRLYERLLLDDQEWQILSAIARIALRLVSYLKLVFKARALIDFNEVSLQALSALGNSEAPTDLMLYLDHQIKHLLIDEFQDTSILQFKLLQMLTLEWQPNDGKTLFIVGDPMQSIYRFRQAEVNQFLDVKTHGINQLALEFLQLDCNFRSHKSIVDWVNSHFCSIFPIEDDRNYGGISYAPATTLSQALNQEAIDYRLFSDLTQEALFIADSIKAHLNKHPDHQVAILVRTRSHLKHLVPVLKAQGVAVVENEIETFYHQPMVMDLLCLCALLNNPEQSIYWVSLLQSPLFGFSLNELQMIEQIELNEQQAEKSHSFYAKLAVYLQMQQSQPHHQKAFYFLSWIKDNFFNGVRSTLIARLKIIWQALDGFSIHHDHALFASFMTLLQNHLTDDKTAIAQFDRFVARLKRKFVSSPSQSNVLIMTVHKSKGLEFDFVILPQLDKRGKADDTPLFLHDTVRLSDGKDHLLLSPIKHSWDKETPPLFKVIQSMQKKRAEYELQRLLYVAVTRAKSTLLFTAVNENGNDIKTVNNSFLALLAPLNLPWVMCDSANNDISAVSAEQEPKKPKPYYKVIKQVQNYSTTAVPNFELDQTAVEIDNADNADKTDKENDLNHPDLNELVINSDRQIGSALHQLFNYLSSAKDNINHWQNYFTLCLHQHAIAKVHYAQAYALAKEAITNTLAQFPWIIDDHGMHEQVMLHLNFGKTQKHIADRIIINNDQYHIIDYKFATPVSNESLEEFVSTQTATYRAQLINYQKLIARYFKINPSTIKLSLYFPLVPYFQAL</sequence>
<dbReference type="RefSeq" id="WP_117001919.1">
    <property type="nucleotide sequence ID" value="NZ_BMJS01000007.1"/>
</dbReference>
<keyword evidence="5 15" id="KW-0347">Helicase</keyword>
<feature type="binding site" evidence="15">
    <location>
        <begin position="23"/>
        <end position="30"/>
    </location>
    <ligand>
        <name>ATP</name>
        <dbReference type="ChEBI" id="CHEBI:30616"/>
    </ligand>
</feature>
<evidence type="ECO:0000313" key="18">
    <source>
        <dbReference type="EMBL" id="GGF94160.1"/>
    </source>
</evidence>
<evidence type="ECO:0000256" key="11">
    <source>
        <dbReference type="ARBA" id="ARBA00034617"/>
    </source>
</evidence>
<evidence type="ECO:0000256" key="3">
    <source>
        <dbReference type="ARBA" id="ARBA00022763"/>
    </source>
</evidence>
<comment type="catalytic activity">
    <reaction evidence="14">
        <text>ATP + H2O = ADP + phosphate + H(+)</text>
        <dbReference type="Rhea" id="RHEA:13065"/>
        <dbReference type="ChEBI" id="CHEBI:15377"/>
        <dbReference type="ChEBI" id="CHEBI:15378"/>
        <dbReference type="ChEBI" id="CHEBI:30616"/>
        <dbReference type="ChEBI" id="CHEBI:43474"/>
        <dbReference type="ChEBI" id="CHEBI:456216"/>
        <dbReference type="EC" id="5.6.2.4"/>
    </reaction>
</comment>
<evidence type="ECO:0000256" key="14">
    <source>
        <dbReference type="ARBA" id="ARBA00048988"/>
    </source>
</evidence>
<reference evidence="18" key="1">
    <citation type="journal article" date="2014" name="Int. J. Syst. Evol. Microbiol.">
        <title>Complete genome sequence of Corynebacterium casei LMG S-19264T (=DSM 44701T), isolated from a smear-ripened cheese.</title>
        <authorList>
            <consortium name="US DOE Joint Genome Institute (JGI-PGF)"/>
            <person name="Walter F."/>
            <person name="Albersmeier A."/>
            <person name="Kalinowski J."/>
            <person name="Ruckert C."/>
        </authorList>
    </citation>
    <scope>NUCLEOTIDE SEQUENCE</scope>
    <source>
        <strain evidence="18">CGMCC 1.15758</strain>
    </source>
</reference>
<dbReference type="AlphaFoldDB" id="A0A8J3E8K2"/>
<dbReference type="InterPro" id="IPR014017">
    <property type="entry name" value="DNA_helicase_UvrD-like_C"/>
</dbReference>
<dbReference type="PROSITE" id="PS51198">
    <property type="entry name" value="UVRD_HELICASE_ATP_BIND"/>
    <property type="match status" value="1"/>
</dbReference>
<evidence type="ECO:0000256" key="13">
    <source>
        <dbReference type="ARBA" id="ARBA00034923"/>
    </source>
</evidence>
<keyword evidence="7 15" id="KW-0067">ATP-binding</keyword>
<evidence type="ECO:0000256" key="2">
    <source>
        <dbReference type="ARBA" id="ARBA00022741"/>
    </source>
</evidence>
<evidence type="ECO:0000256" key="12">
    <source>
        <dbReference type="ARBA" id="ARBA00034808"/>
    </source>
</evidence>
<dbReference type="GO" id="GO:0004527">
    <property type="term" value="F:exonuclease activity"/>
    <property type="evidence" value="ECO:0007669"/>
    <property type="project" value="UniProtKB-KW"/>
</dbReference>
<dbReference type="Pfam" id="PF00580">
    <property type="entry name" value="UvrD-helicase"/>
    <property type="match status" value="1"/>
</dbReference>
<comment type="caution">
    <text evidence="18">The sequence shown here is derived from an EMBL/GenBank/DDBJ whole genome shotgun (WGS) entry which is preliminary data.</text>
</comment>
<dbReference type="PANTHER" id="PTHR11070:SF2">
    <property type="entry name" value="ATP-DEPENDENT DNA HELICASE SRS2"/>
    <property type="match status" value="1"/>
</dbReference>
<dbReference type="InterPro" id="IPR014016">
    <property type="entry name" value="UvrD-like_ATP-bd"/>
</dbReference>
<dbReference type="GO" id="GO:0043138">
    <property type="term" value="F:3'-5' DNA helicase activity"/>
    <property type="evidence" value="ECO:0007669"/>
    <property type="project" value="UniProtKB-EC"/>
</dbReference>
<dbReference type="GO" id="GO:0033202">
    <property type="term" value="C:DNA helicase complex"/>
    <property type="evidence" value="ECO:0007669"/>
    <property type="project" value="TreeGrafter"/>
</dbReference>
<evidence type="ECO:0000313" key="19">
    <source>
        <dbReference type="Proteomes" id="UP000636949"/>
    </source>
</evidence>
<dbReference type="GO" id="GO:0005524">
    <property type="term" value="F:ATP binding"/>
    <property type="evidence" value="ECO:0007669"/>
    <property type="project" value="UniProtKB-UniRule"/>
</dbReference>